<feature type="domain" description="Histidine kinase" evidence="4">
    <location>
        <begin position="415"/>
        <end position="650"/>
    </location>
</feature>
<gene>
    <name evidence="6" type="ORF">Dace_1147</name>
</gene>
<dbReference type="InterPro" id="IPR036890">
    <property type="entry name" value="HATPase_C_sf"/>
</dbReference>
<evidence type="ECO:0000256" key="2">
    <source>
        <dbReference type="ARBA" id="ARBA00012438"/>
    </source>
</evidence>
<dbReference type="InterPro" id="IPR003594">
    <property type="entry name" value="HATPase_dom"/>
</dbReference>
<dbReference type="InterPro" id="IPR004358">
    <property type="entry name" value="Sig_transdc_His_kin-like_C"/>
</dbReference>
<evidence type="ECO:0000256" key="3">
    <source>
        <dbReference type="ARBA" id="ARBA00022553"/>
    </source>
</evidence>
<comment type="caution">
    <text evidence="6">The sequence shown here is derived from an EMBL/GenBank/DDBJ whole genome shotgun (WGS) entry which is preliminary data.</text>
</comment>
<keyword evidence="6" id="KW-0808">Transferase</keyword>
<dbReference type="Proteomes" id="UP000005695">
    <property type="component" value="Unassembled WGS sequence"/>
</dbReference>
<evidence type="ECO:0000313" key="6">
    <source>
        <dbReference type="EMBL" id="EAT15070.1"/>
    </source>
</evidence>
<dbReference type="InterPro" id="IPR000700">
    <property type="entry name" value="PAS-assoc_C"/>
</dbReference>
<accession>Q1JXS3</accession>
<dbReference type="PANTHER" id="PTHR43065">
    <property type="entry name" value="SENSOR HISTIDINE KINASE"/>
    <property type="match status" value="1"/>
</dbReference>
<dbReference type="EMBL" id="AAEW02000014">
    <property type="protein sequence ID" value="EAT15070.1"/>
    <property type="molecule type" value="Genomic_DNA"/>
</dbReference>
<dbReference type="Pfam" id="PF02518">
    <property type="entry name" value="HATPase_c"/>
    <property type="match status" value="1"/>
</dbReference>
<comment type="catalytic activity">
    <reaction evidence="1">
        <text>ATP + protein L-histidine = ADP + protein N-phospho-L-histidine.</text>
        <dbReference type="EC" id="2.7.13.3"/>
    </reaction>
</comment>
<dbReference type="InterPro" id="IPR003661">
    <property type="entry name" value="HisK_dim/P_dom"/>
</dbReference>
<organism evidence="6 7">
    <name type="scientific">Desulfuromonas acetoxidans (strain DSM 684 / 11070)</name>
    <dbReference type="NCBI Taxonomy" id="281689"/>
    <lineage>
        <taxon>Bacteria</taxon>
        <taxon>Pseudomonadati</taxon>
        <taxon>Thermodesulfobacteriota</taxon>
        <taxon>Desulfuromonadia</taxon>
        <taxon>Desulfuromonadales</taxon>
        <taxon>Desulfuromonadaceae</taxon>
        <taxon>Desulfuromonas</taxon>
    </lineage>
</organism>
<protein>
    <recommendedName>
        <fullName evidence="2">histidine kinase</fullName>
        <ecNumber evidence="2">2.7.13.3</ecNumber>
    </recommendedName>
</protein>
<dbReference type="InterPro" id="IPR005467">
    <property type="entry name" value="His_kinase_dom"/>
</dbReference>
<keyword evidence="6" id="KW-0418">Kinase</keyword>
<evidence type="ECO:0000313" key="7">
    <source>
        <dbReference type="Proteomes" id="UP000005695"/>
    </source>
</evidence>
<dbReference type="PANTHER" id="PTHR43065:SF42">
    <property type="entry name" value="TWO-COMPONENT SENSOR PPRA"/>
    <property type="match status" value="1"/>
</dbReference>
<dbReference type="InterPro" id="IPR013656">
    <property type="entry name" value="PAS_4"/>
</dbReference>
<evidence type="ECO:0000259" key="4">
    <source>
        <dbReference type="PROSITE" id="PS50109"/>
    </source>
</evidence>
<evidence type="ECO:0000259" key="5">
    <source>
        <dbReference type="PROSITE" id="PS50113"/>
    </source>
</evidence>
<dbReference type="GO" id="GO:0000155">
    <property type="term" value="F:phosphorelay sensor kinase activity"/>
    <property type="evidence" value="ECO:0007669"/>
    <property type="project" value="InterPro"/>
</dbReference>
<dbReference type="CDD" id="cd00082">
    <property type="entry name" value="HisKA"/>
    <property type="match status" value="1"/>
</dbReference>
<dbReference type="Gene3D" id="1.10.287.130">
    <property type="match status" value="1"/>
</dbReference>
<reference evidence="6" key="1">
    <citation type="submission" date="2006-05" db="EMBL/GenBank/DDBJ databases">
        <title>Annotation of the draft genome assembly of Desulfuromonas acetoxidans DSM 684.</title>
        <authorList>
            <consortium name="US DOE Joint Genome Institute (JGI-ORNL)"/>
            <person name="Larimer F."/>
            <person name="Land M."/>
            <person name="Hauser L."/>
        </authorList>
    </citation>
    <scope>NUCLEOTIDE SEQUENCE [LARGE SCALE GENOMIC DNA]</scope>
    <source>
        <strain evidence="6">DSM 684</strain>
    </source>
</reference>
<dbReference type="Gene3D" id="3.30.450.20">
    <property type="entry name" value="PAS domain"/>
    <property type="match status" value="2"/>
</dbReference>
<keyword evidence="3" id="KW-0597">Phosphoprotein</keyword>
<dbReference type="InterPro" id="IPR035965">
    <property type="entry name" value="PAS-like_dom_sf"/>
</dbReference>
<dbReference type="PROSITE" id="PS50109">
    <property type="entry name" value="HIS_KIN"/>
    <property type="match status" value="1"/>
</dbReference>
<dbReference type="AlphaFoldDB" id="Q1JXS3"/>
<name>Q1JXS3_DESA6</name>
<dbReference type="Pfam" id="PF08448">
    <property type="entry name" value="PAS_4"/>
    <property type="match status" value="2"/>
</dbReference>
<dbReference type="Gene3D" id="3.30.565.10">
    <property type="entry name" value="Histidine kinase-like ATPase, C-terminal domain"/>
    <property type="match status" value="1"/>
</dbReference>
<dbReference type="PRINTS" id="PR00344">
    <property type="entry name" value="BCTRLSENSOR"/>
</dbReference>
<reference evidence="6" key="2">
    <citation type="submission" date="2006-05" db="EMBL/GenBank/DDBJ databases">
        <title>Sequencing of the draft genome and assembly of Desulfuromonas acetoxidans DSM 684.</title>
        <authorList>
            <consortium name="US DOE Joint Genome Institute (JGI-PGF)"/>
            <person name="Copeland A."/>
            <person name="Lucas S."/>
            <person name="Lapidus A."/>
            <person name="Barry K."/>
            <person name="Detter J.C."/>
            <person name="Glavina del Rio T."/>
            <person name="Hammon N."/>
            <person name="Israni S."/>
            <person name="Dalin E."/>
            <person name="Tice H."/>
            <person name="Bruce D."/>
            <person name="Pitluck S."/>
            <person name="Richardson P."/>
        </authorList>
    </citation>
    <scope>NUCLEOTIDE SEQUENCE [LARGE SCALE GENOMIC DNA]</scope>
    <source>
        <strain evidence="6">DSM 684</strain>
    </source>
</reference>
<dbReference type="PROSITE" id="PS50113">
    <property type="entry name" value="PAC"/>
    <property type="match status" value="1"/>
</dbReference>
<feature type="domain" description="PAC" evidence="5">
    <location>
        <begin position="351"/>
        <end position="402"/>
    </location>
</feature>
<keyword evidence="7" id="KW-1185">Reference proteome</keyword>
<evidence type="ECO:0000256" key="1">
    <source>
        <dbReference type="ARBA" id="ARBA00000085"/>
    </source>
</evidence>
<proteinExistence type="predicted"/>
<dbReference type="EC" id="2.7.13.3" evidence="2"/>
<dbReference type="SUPFAM" id="SSF55785">
    <property type="entry name" value="PYP-like sensor domain (PAS domain)"/>
    <property type="match status" value="2"/>
</dbReference>
<dbReference type="SUPFAM" id="SSF55874">
    <property type="entry name" value="ATPase domain of HSP90 chaperone/DNA topoisomerase II/histidine kinase"/>
    <property type="match status" value="1"/>
</dbReference>
<dbReference type="SMART" id="SM00387">
    <property type="entry name" value="HATPase_c"/>
    <property type="match status" value="1"/>
</dbReference>
<sequence length="652" mass="72040">MITGMSQKLDQVKISVLLFSDCDAYAQHFTQSVLSYCPLTSIVHADSFDQVTTWLDAMQIDILFVDARMEKIQEWVRSIDNSRIKSMIALIDHSVSSSVQHDLVALDIDGFVLAEHFLNIALRLKEFCRLNLTRELVGEYDTMLQGQVSELFLLHKVVDNTAIMMATLDADLNLMTANESFCTLCHERLLSGKPLSDYLCGELYSHQIRPALGRALLGESVCVQSLAGISEQVPFVQMYCHPLYDFDERVQGVALVLNDISELKLMEQRYQEISREFTTLLNGISDAITLIRSDGTVAWGNQAAETVWNLKVGECIERSCCLSKTGGECVSASRQTDDGPPCLVQRCLARGEKQTELLQATDGRSLGVKVFPLLDDHQQVTGAIRIVSDVTESVQLKNEATQSSRLAALGELAAGVAHEINNPNGLLAMNNGLLEEICRDLMQELADCGGSDGSFGGFSFSDLEEDLPQLFRNNHLATTNIRRIVEDLKQFTRSEMDRFEPVDVNEVVLAASRMVANSLKKSSHHVRIFYAEDLPPLPGSFQGLEQVVINLLMNACQALTTPEQAIEVATCYDPQAQQVCVRVTDDGRGISVEHLDKIFDPFFTTKREEGGTGLGLSVSSRIIKEHGGTLRYDSQLGEGTCVTVLLPVGDTE</sequence>